<dbReference type="GO" id="GO:0009699">
    <property type="term" value="P:phenylpropanoid biosynthetic process"/>
    <property type="evidence" value="ECO:0007669"/>
    <property type="project" value="UniProtKB-ARBA"/>
</dbReference>
<evidence type="ECO:0000256" key="2">
    <source>
        <dbReference type="ARBA" id="ARBA00011738"/>
    </source>
</evidence>
<dbReference type="InterPro" id="IPR004265">
    <property type="entry name" value="Dirigent"/>
</dbReference>
<evidence type="ECO:0000313" key="6">
    <source>
        <dbReference type="Proteomes" id="UP000325577"/>
    </source>
</evidence>
<comment type="similarity">
    <text evidence="1 4">Belongs to the plant dirigent protein family.</text>
</comment>
<evidence type="ECO:0000256" key="1">
    <source>
        <dbReference type="ARBA" id="ARBA00010746"/>
    </source>
</evidence>
<reference evidence="5 6" key="1">
    <citation type="submission" date="2019-09" db="EMBL/GenBank/DDBJ databases">
        <title>A chromosome-level genome assembly of the Chinese tupelo Nyssa sinensis.</title>
        <authorList>
            <person name="Yang X."/>
            <person name="Kang M."/>
            <person name="Yang Y."/>
            <person name="Xiong H."/>
            <person name="Wang M."/>
            <person name="Zhang Z."/>
            <person name="Wang Z."/>
            <person name="Wu H."/>
            <person name="Ma T."/>
            <person name="Liu J."/>
            <person name="Xi Z."/>
        </authorList>
    </citation>
    <scope>NUCLEOTIDE SEQUENCE [LARGE SCALE GENOMIC DNA]</scope>
    <source>
        <strain evidence="5">J267</strain>
        <tissue evidence="5">Leaf</tissue>
    </source>
</reference>
<organism evidence="5 6">
    <name type="scientific">Nyssa sinensis</name>
    <dbReference type="NCBI Taxonomy" id="561372"/>
    <lineage>
        <taxon>Eukaryota</taxon>
        <taxon>Viridiplantae</taxon>
        <taxon>Streptophyta</taxon>
        <taxon>Embryophyta</taxon>
        <taxon>Tracheophyta</taxon>
        <taxon>Spermatophyta</taxon>
        <taxon>Magnoliopsida</taxon>
        <taxon>eudicotyledons</taxon>
        <taxon>Gunneridae</taxon>
        <taxon>Pentapetalae</taxon>
        <taxon>asterids</taxon>
        <taxon>Cornales</taxon>
        <taxon>Nyssaceae</taxon>
        <taxon>Nyssa</taxon>
    </lineage>
</organism>
<dbReference type="Gene3D" id="2.40.480.10">
    <property type="entry name" value="Allene oxide cyclase-like"/>
    <property type="match status" value="1"/>
</dbReference>
<evidence type="ECO:0000256" key="4">
    <source>
        <dbReference type="RuleBase" id="RU363099"/>
    </source>
</evidence>
<comment type="function">
    <text evidence="4">Dirigent proteins impart stereoselectivity on the phenoxy radical-coupling reaction, yielding optically active lignans from two molecules of coniferyl alcohol in the biosynthesis of lignans, flavonolignans, and alkaloids and thus plays a central role in plant secondary metabolism.</text>
</comment>
<evidence type="ECO:0000313" key="5">
    <source>
        <dbReference type="EMBL" id="KAA8546084.1"/>
    </source>
</evidence>
<comment type="subunit">
    <text evidence="2 4">Homodimer.</text>
</comment>
<dbReference type="Proteomes" id="UP000325577">
    <property type="component" value="Linkage Group LG10"/>
</dbReference>
<dbReference type="EMBL" id="CM018033">
    <property type="protein sequence ID" value="KAA8546084.1"/>
    <property type="molecule type" value="Genomic_DNA"/>
</dbReference>
<gene>
    <name evidence="5" type="ORF">F0562_020465</name>
</gene>
<keyword evidence="3 4" id="KW-0964">Secreted</keyword>
<dbReference type="Pfam" id="PF03018">
    <property type="entry name" value="Dirigent"/>
    <property type="match status" value="1"/>
</dbReference>
<dbReference type="PANTHER" id="PTHR21495">
    <property type="entry name" value="NUCLEOPORIN-RELATED"/>
    <property type="match status" value="1"/>
</dbReference>
<name>A0A5J5BTZ7_9ASTE</name>
<evidence type="ECO:0000256" key="3">
    <source>
        <dbReference type="ARBA" id="ARBA00022525"/>
    </source>
</evidence>
<dbReference type="InterPro" id="IPR044859">
    <property type="entry name" value="Allene_oxi_cyc_Dirigent"/>
</dbReference>
<keyword evidence="6" id="KW-1185">Reference proteome</keyword>
<sequence length="189" mass="20425">MSLVVIGGGALVMKLEAVPIVHGIAEGPKEVEEWFKKMSHAKQKVTKLHFYFHNLLGGKNPTAATVARANITSPTFFGLLNMMDYPLTVEPALSSTLVGRAQGLYGTASLEEICDLMAMNFVFKEGEYNGSSLAVLGHNPIMNQYRELAVVGGSGVFRLARGVVTLNTYFFNPSAGNATVEVNVIVSHY</sequence>
<dbReference type="OrthoDB" id="1864232at2759"/>
<protein>
    <recommendedName>
        <fullName evidence="4">Dirigent protein</fullName>
    </recommendedName>
</protein>
<dbReference type="GO" id="GO:0048046">
    <property type="term" value="C:apoplast"/>
    <property type="evidence" value="ECO:0007669"/>
    <property type="project" value="UniProtKB-SubCell"/>
</dbReference>
<accession>A0A5J5BTZ7</accession>
<keyword evidence="4" id="KW-0052">Apoplast</keyword>
<comment type="subcellular location">
    <subcellularLocation>
        <location evidence="4">Secreted</location>
        <location evidence="4">Extracellular space</location>
        <location evidence="4">Apoplast</location>
    </subcellularLocation>
</comment>
<proteinExistence type="inferred from homology"/>
<dbReference type="AlphaFoldDB" id="A0A5J5BTZ7"/>